<protein>
    <submittedName>
        <fullName evidence="5">DNA-binding GntR family transcriptional regulator</fullName>
    </submittedName>
</protein>
<name>A0A7W9GKQ6_9ACTN</name>
<evidence type="ECO:0000313" key="5">
    <source>
        <dbReference type="EMBL" id="MBB5785476.1"/>
    </source>
</evidence>
<dbReference type="SMART" id="SM00345">
    <property type="entry name" value="HTH_GNTR"/>
    <property type="match status" value="1"/>
</dbReference>
<evidence type="ECO:0000256" key="2">
    <source>
        <dbReference type="ARBA" id="ARBA00023125"/>
    </source>
</evidence>
<dbReference type="InterPro" id="IPR000524">
    <property type="entry name" value="Tscrpt_reg_HTH_GntR"/>
</dbReference>
<dbReference type="PANTHER" id="PTHR43537">
    <property type="entry name" value="TRANSCRIPTIONAL REGULATOR, GNTR FAMILY"/>
    <property type="match status" value="1"/>
</dbReference>
<dbReference type="PANTHER" id="PTHR43537:SF24">
    <property type="entry name" value="GLUCONATE OPERON TRANSCRIPTIONAL REPRESSOR"/>
    <property type="match status" value="1"/>
</dbReference>
<dbReference type="Proteomes" id="UP000542813">
    <property type="component" value="Unassembled WGS sequence"/>
</dbReference>
<organism evidence="5 6">
    <name type="scientific">Jiangella mangrovi</name>
    <dbReference type="NCBI Taxonomy" id="1524084"/>
    <lineage>
        <taxon>Bacteria</taxon>
        <taxon>Bacillati</taxon>
        <taxon>Actinomycetota</taxon>
        <taxon>Actinomycetes</taxon>
        <taxon>Jiangellales</taxon>
        <taxon>Jiangellaceae</taxon>
        <taxon>Jiangella</taxon>
    </lineage>
</organism>
<comment type="caution">
    <text evidence="5">The sequence shown here is derived from an EMBL/GenBank/DDBJ whole genome shotgun (WGS) entry which is preliminary data.</text>
</comment>
<dbReference type="InterPro" id="IPR036388">
    <property type="entry name" value="WH-like_DNA-bd_sf"/>
</dbReference>
<gene>
    <name evidence="5" type="ORF">HD601_000051</name>
</gene>
<dbReference type="AlphaFoldDB" id="A0A7W9GKQ6"/>
<dbReference type="GO" id="GO:0003677">
    <property type="term" value="F:DNA binding"/>
    <property type="evidence" value="ECO:0007669"/>
    <property type="project" value="UniProtKB-KW"/>
</dbReference>
<dbReference type="Gene3D" id="1.20.120.530">
    <property type="entry name" value="GntR ligand-binding domain-like"/>
    <property type="match status" value="1"/>
</dbReference>
<dbReference type="Pfam" id="PF07729">
    <property type="entry name" value="FCD"/>
    <property type="match status" value="1"/>
</dbReference>
<dbReference type="Pfam" id="PF00392">
    <property type="entry name" value="GntR"/>
    <property type="match status" value="1"/>
</dbReference>
<dbReference type="InterPro" id="IPR036390">
    <property type="entry name" value="WH_DNA-bd_sf"/>
</dbReference>
<evidence type="ECO:0000256" key="1">
    <source>
        <dbReference type="ARBA" id="ARBA00023015"/>
    </source>
</evidence>
<dbReference type="InterPro" id="IPR008920">
    <property type="entry name" value="TF_FadR/GntR_C"/>
</dbReference>
<accession>A0A7W9GKQ6</accession>
<dbReference type="InterPro" id="IPR011711">
    <property type="entry name" value="GntR_C"/>
</dbReference>
<keyword evidence="3" id="KW-0804">Transcription</keyword>
<dbReference type="RefSeq" id="WP_221440417.1">
    <property type="nucleotide sequence ID" value="NZ_JACHMM010000001.1"/>
</dbReference>
<evidence type="ECO:0000259" key="4">
    <source>
        <dbReference type="PROSITE" id="PS50949"/>
    </source>
</evidence>
<dbReference type="SMART" id="SM00895">
    <property type="entry name" value="FCD"/>
    <property type="match status" value="1"/>
</dbReference>
<dbReference type="PROSITE" id="PS50949">
    <property type="entry name" value="HTH_GNTR"/>
    <property type="match status" value="1"/>
</dbReference>
<dbReference type="EMBL" id="JACHMM010000001">
    <property type="protein sequence ID" value="MBB5785476.1"/>
    <property type="molecule type" value="Genomic_DNA"/>
</dbReference>
<evidence type="ECO:0000256" key="3">
    <source>
        <dbReference type="ARBA" id="ARBA00023163"/>
    </source>
</evidence>
<dbReference type="GO" id="GO:0003700">
    <property type="term" value="F:DNA-binding transcription factor activity"/>
    <property type="evidence" value="ECO:0007669"/>
    <property type="project" value="InterPro"/>
</dbReference>
<keyword evidence="1" id="KW-0805">Transcription regulation</keyword>
<dbReference type="SUPFAM" id="SSF46785">
    <property type="entry name" value="Winged helix' DNA-binding domain"/>
    <property type="match status" value="1"/>
</dbReference>
<dbReference type="SUPFAM" id="SSF48008">
    <property type="entry name" value="GntR ligand-binding domain-like"/>
    <property type="match status" value="1"/>
</dbReference>
<dbReference type="CDD" id="cd07377">
    <property type="entry name" value="WHTH_GntR"/>
    <property type="match status" value="1"/>
</dbReference>
<dbReference type="PRINTS" id="PR00035">
    <property type="entry name" value="HTHGNTR"/>
</dbReference>
<evidence type="ECO:0000313" key="6">
    <source>
        <dbReference type="Proteomes" id="UP000542813"/>
    </source>
</evidence>
<sequence length="228" mass="25282">MDQVTALPALEQPASRADRVYDSLRRAILEGTLPPGRALVERELGEMLGVSKTPVREALKLLRSTGLVEMNAYQGVSVRRLDEHTVSEVYTARSTVEPAAVRLAVERHDVPDWTSARQTLEEAETLRRRGETTSLVIANRRFHRELYAGCGNDLLCGFLDQLQDLTAFVATAGWRVRATFEQEAAEHEAMLRSAEAGDAAEAERLTRAHIDGATRTLLEMFRGAEPQA</sequence>
<reference evidence="5 6" key="1">
    <citation type="submission" date="2020-08" db="EMBL/GenBank/DDBJ databases">
        <title>Sequencing the genomes of 1000 actinobacteria strains.</title>
        <authorList>
            <person name="Klenk H.-P."/>
        </authorList>
    </citation>
    <scope>NUCLEOTIDE SEQUENCE [LARGE SCALE GENOMIC DNA]</scope>
    <source>
        <strain evidence="5 6">DSM 102122</strain>
    </source>
</reference>
<feature type="domain" description="HTH gntR-type" evidence="4">
    <location>
        <begin position="14"/>
        <end position="81"/>
    </location>
</feature>
<keyword evidence="2 5" id="KW-0238">DNA-binding</keyword>
<dbReference type="Gene3D" id="1.10.10.10">
    <property type="entry name" value="Winged helix-like DNA-binding domain superfamily/Winged helix DNA-binding domain"/>
    <property type="match status" value="1"/>
</dbReference>
<keyword evidence="6" id="KW-1185">Reference proteome</keyword>
<proteinExistence type="predicted"/>